<dbReference type="GO" id="GO:0008270">
    <property type="term" value="F:zinc ion binding"/>
    <property type="evidence" value="ECO:0007669"/>
    <property type="project" value="UniProtKB-KW"/>
</dbReference>
<dbReference type="PROSITE" id="PS50016">
    <property type="entry name" value="ZF_PHD_2"/>
    <property type="match status" value="1"/>
</dbReference>
<feature type="domain" description="PHD-type" evidence="6">
    <location>
        <begin position="200"/>
        <end position="251"/>
    </location>
</feature>
<dbReference type="Pfam" id="PF23011">
    <property type="entry name" value="PHD-1st_NSD"/>
    <property type="match status" value="1"/>
</dbReference>
<organism evidence="7 8">
    <name type="scientific">Discostella pseudostelligera</name>
    <dbReference type="NCBI Taxonomy" id="259834"/>
    <lineage>
        <taxon>Eukaryota</taxon>
        <taxon>Sar</taxon>
        <taxon>Stramenopiles</taxon>
        <taxon>Ochrophyta</taxon>
        <taxon>Bacillariophyta</taxon>
        <taxon>Coscinodiscophyceae</taxon>
        <taxon>Thalassiosirophycidae</taxon>
        <taxon>Stephanodiscales</taxon>
        <taxon>Stephanodiscaceae</taxon>
        <taxon>Discostella</taxon>
    </lineage>
</organism>
<keyword evidence="3" id="KW-0862">Zinc</keyword>
<proteinExistence type="predicted"/>
<reference evidence="7 8" key="1">
    <citation type="submission" date="2024-10" db="EMBL/GenBank/DDBJ databases">
        <title>Updated reference genomes for cyclostephanoid diatoms.</title>
        <authorList>
            <person name="Roberts W.R."/>
            <person name="Alverson A.J."/>
        </authorList>
    </citation>
    <scope>NUCLEOTIDE SEQUENCE [LARGE SCALE GENOMIC DNA]</scope>
    <source>
        <strain evidence="7 8">AJA232-27</strain>
    </source>
</reference>
<keyword evidence="8" id="KW-1185">Reference proteome</keyword>
<gene>
    <name evidence="7" type="ORF">ACHAWU_005011</name>
</gene>
<evidence type="ECO:0000256" key="1">
    <source>
        <dbReference type="ARBA" id="ARBA00022723"/>
    </source>
</evidence>
<dbReference type="Proteomes" id="UP001530293">
    <property type="component" value="Unassembled WGS sequence"/>
</dbReference>
<protein>
    <recommendedName>
        <fullName evidence="6">PHD-type domain-containing protein</fullName>
    </recommendedName>
</protein>
<accession>A0ABD3M2X4</accession>
<evidence type="ECO:0000313" key="7">
    <source>
        <dbReference type="EMBL" id="KAL3758341.1"/>
    </source>
</evidence>
<keyword evidence="1" id="KW-0479">Metal-binding</keyword>
<sequence>MRVVSLSAFDDERKEQSENRRETTVNELDMSSTLQMVRDVPLSRGMIGRDVKVRFRIDVMKVLEGVTTTKDDSNGDDDGDVVLVKLKFVHADTGAVMEVRLPPRGDIDNMLGGHDGEIVFGVSKRGCAAKDRNDPTRYLLDEMDEDEEENDDEPNEYVEDGFLVYGSYDSDEEDGDSCRSKDCYSGEFSGDDHEDDDDEDGECQLCLTDGDLIVCDGGNHGGGCGHLYHLHCIGRSVLPPGDWICRKCAREIGLSVGLEGHEYKVEENEATQCKYLLVDDSDEDDDIAPVSRKSKKRIKRKIIDTPERSDSE</sequence>
<evidence type="ECO:0000313" key="8">
    <source>
        <dbReference type="Proteomes" id="UP001530293"/>
    </source>
</evidence>
<evidence type="ECO:0000256" key="2">
    <source>
        <dbReference type="ARBA" id="ARBA00022771"/>
    </source>
</evidence>
<evidence type="ECO:0000259" key="6">
    <source>
        <dbReference type="PROSITE" id="PS50016"/>
    </source>
</evidence>
<dbReference type="InterPro" id="IPR013083">
    <property type="entry name" value="Znf_RING/FYVE/PHD"/>
</dbReference>
<name>A0ABD3M2X4_9STRA</name>
<dbReference type="InterPro" id="IPR011011">
    <property type="entry name" value="Znf_FYVE_PHD"/>
</dbReference>
<keyword evidence="2 4" id="KW-0863">Zinc-finger</keyword>
<dbReference type="SUPFAM" id="SSF57903">
    <property type="entry name" value="FYVE/PHD zinc finger"/>
    <property type="match status" value="1"/>
</dbReference>
<evidence type="ECO:0000256" key="5">
    <source>
        <dbReference type="SAM" id="MobiDB-lite"/>
    </source>
</evidence>
<comment type="caution">
    <text evidence="7">The sequence shown here is derived from an EMBL/GenBank/DDBJ whole genome shotgun (WGS) entry which is preliminary data.</text>
</comment>
<dbReference type="InterPro" id="IPR019787">
    <property type="entry name" value="Znf_PHD-finger"/>
</dbReference>
<dbReference type="EMBL" id="JALLBG020000233">
    <property type="protein sequence ID" value="KAL3758341.1"/>
    <property type="molecule type" value="Genomic_DNA"/>
</dbReference>
<evidence type="ECO:0000256" key="3">
    <source>
        <dbReference type="ARBA" id="ARBA00022833"/>
    </source>
</evidence>
<dbReference type="Gene3D" id="3.30.40.10">
    <property type="entry name" value="Zinc/RING finger domain, C3HC4 (zinc finger)"/>
    <property type="match status" value="1"/>
</dbReference>
<dbReference type="InterPro" id="IPR059153">
    <property type="entry name" value="NSD_PHD-1st"/>
</dbReference>
<dbReference type="InterPro" id="IPR001965">
    <property type="entry name" value="Znf_PHD"/>
</dbReference>
<evidence type="ECO:0000256" key="4">
    <source>
        <dbReference type="PROSITE-ProRule" id="PRU00146"/>
    </source>
</evidence>
<feature type="region of interest" description="Disordered" evidence="5">
    <location>
        <begin position="1"/>
        <end position="24"/>
    </location>
</feature>
<feature type="compositionally biased region" description="Basic and acidic residues" evidence="5">
    <location>
        <begin position="10"/>
        <end position="24"/>
    </location>
</feature>
<dbReference type="AlphaFoldDB" id="A0ABD3M2X4"/>
<dbReference type="SMART" id="SM00249">
    <property type="entry name" value="PHD"/>
    <property type="match status" value="1"/>
</dbReference>